<sequence length="800" mass="88249">MAAPVTAGEVWIAPERLELTGWGSRAQIVVSTTENGRHIDLTRAVECSLELVGPPVVTVDDRRCVTAVADGSATLVASVRGVRREIPVVVKGVSAPPPVDFEQDVQPILTRFGCNAGTCHGKQRGQNGFQLSLLGFDAGFDYDALTKEGRGRRAFSPVPDQSLLLLKPVNAVPHGGGKRLEPGSPPFEVLRRWLADGAPRRAPRASTVQRIAVEPTQVVLSRKGQHQLRVTATYADGSTRDVTALTAFQSSDAVLVAVDERGLMTAGQILGDAAVMARYQGLIAVCTVVTPHPDPAPEELYASLPVHNAIDAAVWRRLRQLGITPSAAAEEHTVLRRLYLDLIGRGPTAEEARQYLEDGAPDKRTKLIDRLLHDPEYAEHWANKWTDLLRPNPYRVGIKATLNYDAWIREAFRRNLPYDQFVRELLTAQGSTFRHGATTLYRDRRSPDEITTLVSQLFLGIRLECAKCHHHPFEVYGQDDFYSFAAYFAQLGRKGTGLSPPISGSEEFLFAAGKGSVTHPLTGAVMTPRPLFGSAPALEGVEDPRVALAAWMTSPENPYFAKSIANRVWADLMGRGLVEPVDDLRATNPPSNPELLDVLANELRSHGFDLKQLVRFIASSYVYGLSSLPNERNAADQRSFSRHYRQRLRAEVLFDTVCQVAGYEPEFDAMPPGSRAKELWTARIPSLFLDAFSRQDPNQDPPCERATEPTIVQALHLMNSETLMQQVMAEQGRAARLAASDLTPKQIVEELYLSVFARFPTEEEATAALSYFPTDGSNRRTAVEDLMWALVNTAEFVFED</sequence>
<dbReference type="AlphaFoldDB" id="A0A7C4LJM3"/>
<dbReference type="Gene3D" id="2.60.40.1080">
    <property type="match status" value="1"/>
</dbReference>
<gene>
    <name evidence="3" type="ORF">ENS64_03280</name>
</gene>
<dbReference type="InterPro" id="IPR022655">
    <property type="entry name" value="DUF1553"/>
</dbReference>
<name>A0A7C4LJM3_9PLAN</name>
<feature type="domain" description="DUF1549" evidence="1">
    <location>
        <begin position="310"/>
        <end position="491"/>
    </location>
</feature>
<reference evidence="3" key="1">
    <citation type="journal article" date="2020" name="mSystems">
        <title>Genome- and Community-Level Interaction Insights into Carbon Utilization and Element Cycling Functions of Hydrothermarchaeota in Hydrothermal Sediment.</title>
        <authorList>
            <person name="Zhou Z."/>
            <person name="Liu Y."/>
            <person name="Xu W."/>
            <person name="Pan J."/>
            <person name="Luo Z.H."/>
            <person name="Li M."/>
        </authorList>
    </citation>
    <scope>NUCLEOTIDE SEQUENCE [LARGE SCALE GENOMIC DNA]</scope>
    <source>
        <strain evidence="3">SpSt-508</strain>
    </source>
</reference>
<accession>A0A7C4LJM3</accession>
<dbReference type="Pfam" id="PF07587">
    <property type="entry name" value="PSD1"/>
    <property type="match status" value="1"/>
</dbReference>
<dbReference type="PANTHER" id="PTHR35889">
    <property type="entry name" value="CYCLOINULO-OLIGOSACCHARIDE FRUCTANOTRANSFERASE-RELATED"/>
    <property type="match status" value="1"/>
</dbReference>
<comment type="caution">
    <text evidence="3">The sequence shown here is derived from an EMBL/GenBank/DDBJ whole genome shotgun (WGS) entry which is preliminary data.</text>
</comment>
<dbReference type="InterPro" id="IPR011444">
    <property type="entry name" value="DUF1549"/>
</dbReference>
<dbReference type="Pfam" id="PF07583">
    <property type="entry name" value="PSCyt2"/>
    <property type="match status" value="1"/>
</dbReference>
<evidence type="ECO:0000259" key="2">
    <source>
        <dbReference type="Pfam" id="PF07587"/>
    </source>
</evidence>
<evidence type="ECO:0000313" key="3">
    <source>
        <dbReference type="EMBL" id="HGT38274.1"/>
    </source>
</evidence>
<dbReference type="EMBL" id="DSVQ01000006">
    <property type="protein sequence ID" value="HGT38274.1"/>
    <property type="molecule type" value="Genomic_DNA"/>
</dbReference>
<protein>
    <submittedName>
        <fullName evidence="3">DUF1553 domain-containing protein</fullName>
    </submittedName>
</protein>
<dbReference type="PANTHER" id="PTHR35889:SF3">
    <property type="entry name" value="F-BOX DOMAIN-CONTAINING PROTEIN"/>
    <property type="match status" value="1"/>
</dbReference>
<proteinExistence type="predicted"/>
<evidence type="ECO:0000259" key="1">
    <source>
        <dbReference type="Pfam" id="PF07583"/>
    </source>
</evidence>
<organism evidence="3">
    <name type="scientific">Schlesneria paludicola</name>
    <dbReference type="NCBI Taxonomy" id="360056"/>
    <lineage>
        <taxon>Bacteria</taxon>
        <taxon>Pseudomonadati</taxon>
        <taxon>Planctomycetota</taxon>
        <taxon>Planctomycetia</taxon>
        <taxon>Planctomycetales</taxon>
        <taxon>Planctomycetaceae</taxon>
        <taxon>Schlesneria</taxon>
    </lineage>
</organism>
<feature type="domain" description="DUF1553" evidence="2">
    <location>
        <begin position="545"/>
        <end position="771"/>
    </location>
</feature>